<evidence type="ECO:0000313" key="2">
    <source>
        <dbReference type="Proteomes" id="UP000186922"/>
    </source>
</evidence>
<reference evidence="1 2" key="1">
    <citation type="journal article" date="2016" name="Nat. Commun.">
        <title>Extremotolerant tardigrade genome and improved radiotolerance of human cultured cells by tardigrade-unique protein.</title>
        <authorList>
            <person name="Hashimoto T."/>
            <person name="Horikawa D.D."/>
            <person name="Saito Y."/>
            <person name="Kuwahara H."/>
            <person name="Kozuka-Hata H."/>
            <person name="Shin-I T."/>
            <person name="Minakuchi Y."/>
            <person name="Ohishi K."/>
            <person name="Motoyama A."/>
            <person name="Aizu T."/>
            <person name="Enomoto A."/>
            <person name="Kondo K."/>
            <person name="Tanaka S."/>
            <person name="Hara Y."/>
            <person name="Koshikawa S."/>
            <person name="Sagara H."/>
            <person name="Miura T."/>
            <person name="Yokobori S."/>
            <person name="Miyagawa K."/>
            <person name="Suzuki Y."/>
            <person name="Kubo T."/>
            <person name="Oyama M."/>
            <person name="Kohara Y."/>
            <person name="Fujiyama A."/>
            <person name="Arakawa K."/>
            <person name="Katayama T."/>
            <person name="Toyoda A."/>
            <person name="Kunieda T."/>
        </authorList>
    </citation>
    <scope>NUCLEOTIDE SEQUENCE [LARGE SCALE GENOMIC DNA]</scope>
    <source>
        <strain evidence="1 2">YOKOZUNA-1</strain>
    </source>
</reference>
<organism evidence="1 2">
    <name type="scientific">Ramazzottius varieornatus</name>
    <name type="common">Water bear</name>
    <name type="synonym">Tardigrade</name>
    <dbReference type="NCBI Taxonomy" id="947166"/>
    <lineage>
        <taxon>Eukaryota</taxon>
        <taxon>Metazoa</taxon>
        <taxon>Ecdysozoa</taxon>
        <taxon>Tardigrada</taxon>
        <taxon>Eutardigrada</taxon>
        <taxon>Parachela</taxon>
        <taxon>Hypsibioidea</taxon>
        <taxon>Ramazzottiidae</taxon>
        <taxon>Ramazzottius</taxon>
    </lineage>
</organism>
<keyword evidence="2" id="KW-1185">Reference proteome</keyword>
<evidence type="ECO:0000313" key="1">
    <source>
        <dbReference type="EMBL" id="GAV09134.1"/>
    </source>
</evidence>
<proteinExistence type="predicted"/>
<dbReference type="EMBL" id="BDGG01000020">
    <property type="protein sequence ID" value="GAV09134.1"/>
    <property type="molecule type" value="Genomic_DNA"/>
</dbReference>
<accession>A0A1D1WAX5</accession>
<sequence length="55" mass="6414">MDTPVKSPLTYHHRTMRVIWALDILDKLKKDKNYLNHVAFSDEASAKFDCGRHTV</sequence>
<dbReference type="Proteomes" id="UP000186922">
    <property type="component" value="Unassembled WGS sequence"/>
</dbReference>
<dbReference type="AlphaFoldDB" id="A0A1D1WAX5"/>
<name>A0A1D1WAX5_RAMVA</name>
<comment type="caution">
    <text evidence="1">The sequence shown here is derived from an EMBL/GenBank/DDBJ whole genome shotgun (WGS) entry which is preliminary data.</text>
</comment>
<protein>
    <submittedName>
        <fullName evidence="1">Uncharacterized protein</fullName>
    </submittedName>
</protein>
<gene>
    <name evidence="1" type="primary">RvY_18728-1</name>
    <name evidence="1" type="synonym">RvY_18728.1</name>
    <name evidence="1" type="ORF">RvY_18728</name>
</gene>